<evidence type="ECO:0000313" key="2">
    <source>
        <dbReference type="EMBL" id="QDL90939.1"/>
    </source>
</evidence>
<keyword evidence="3" id="KW-1185">Reference proteome</keyword>
<dbReference type="KEGG" id="ppru:FDP22_03535"/>
<evidence type="ECO:0000256" key="1">
    <source>
        <dbReference type="SAM" id="MobiDB-lite"/>
    </source>
</evidence>
<protein>
    <submittedName>
        <fullName evidence="2">Uncharacterized protein</fullName>
    </submittedName>
</protein>
<sequence>MTQKWMIDVLLDLSQCARENNYSALGEVLDDAIFIAAAEFRQRRAASGTGGADDAQAGNRTGDIEGHSLP</sequence>
<dbReference type="EMBL" id="CP040818">
    <property type="protein sequence ID" value="QDL90939.1"/>
    <property type="molecule type" value="Genomic_DNA"/>
</dbReference>
<organism evidence="2 3">
    <name type="scientific">Paroceanicella profunda</name>
    <dbReference type="NCBI Taxonomy" id="2579971"/>
    <lineage>
        <taxon>Bacteria</taxon>
        <taxon>Pseudomonadati</taxon>
        <taxon>Pseudomonadota</taxon>
        <taxon>Alphaproteobacteria</taxon>
        <taxon>Rhodobacterales</taxon>
        <taxon>Paracoccaceae</taxon>
        <taxon>Paroceanicella</taxon>
    </lineage>
</organism>
<dbReference type="OrthoDB" id="7659348at2"/>
<feature type="region of interest" description="Disordered" evidence="1">
    <location>
        <begin position="46"/>
        <end position="70"/>
    </location>
</feature>
<evidence type="ECO:0000313" key="3">
    <source>
        <dbReference type="Proteomes" id="UP000305888"/>
    </source>
</evidence>
<accession>A0A5B8FWR3</accession>
<name>A0A5B8FWR3_9RHOB</name>
<dbReference type="Proteomes" id="UP000305888">
    <property type="component" value="Chromosome"/>
</dbReference>
<proteinExistence type="predicted"/>
<gene>
    <name evidence="2" type="ORF">FDP22_03535</name>
</gene>
<dbReference type="AlphaFoldDB" id="A0A5B8FWR3"/>
<reference evidence="2 3" key="1">
    <citation type="submission" date="2019-06" db="EMBL/GenBank/DDBJ databases">
        <title>Genome sequence of Rhodobacteraceae bacterium D4M1.</title>
        <authorList>
            <person name="Cao J."/>
        </authorList>
    </citation>
    <scope>NUCLEOTIDE SEQUENCE [LARGE SCALE GENOMIC DNA]</scope>
    <source>
        <strain evidence="2 3">D4M1</strain>
    </source>
</reference>
<dbReference type="RefSeq" id="WP_143972241.1">
    <property type="nucleotide sequence ID" value="NZ_CP040818.1"/>
</dbReference>